<dbReference type="InterPro" id="IPR042282">
    <property type="entry name" value="FKBP6/shu"/>
</dbReference>
<proteinExistence type="inferred from homology"/>
<evidence type="ECO:0000256" key="2">
    <source>
        <dbReference type="ARBA" id="ARBA00022737"/>
    </source>
</evidence>
<keyword evidence="2" id="KW-0677">Repeat</keyword>
<reference evidence="7" key="1">
    <citation type="submission" date="2020-10" db="EMBL/GenBank/DDBJ databases">
        <title>Chromosome-scale genome assembly of the Allis shad, Alosa alosa.</title>
        <authorList>
            <person name="Margot Z."/>
            <person name="Christophe K."/>
            <person name="Cabau C."/>
            <person name="Louis A."/>
            <person name="Berthelot C."/>
            <person name="Parey E."/>
            <person name="Roest Crollius H."/>
            <person name="Montfort J."/>
            <person name="Robinson-Rechavi M."/>
            <person name="Bucao C."/>
            <person name="Bouchez O."/>
            <person name="Gislard M."/>
            <person name="Lluch J."/>
            <person name="Milhes M."/>
            <person name="Lampietro C."/>
            <person name="Lopez Roques C."/>
            <person name="Donnadieu C."/>
            <person name="Braasch I."/>
            <person name="Desvignes T."/>
            <person name="Postlethwait J."/>
            <person name="Bobe J."/>
            <person name="Guiguen Y."/>
        </authorList>
    </citation>
    <scope>NUCLEOTIDE SEQUENCE</scope>
    <source>
        <strain evidence="7">M-15738</strain>
        <tissue evidence="7">Blood</tissue>
    </source>
</reference>
<evidence type="ECO:0000256" key="1">
    <source>
        <dbReference type="ARBA" id="ARBA00009648"/>
    </source>
</evidence>
<dbReference type="Pfam" id="PF00254">
    <property type="entry name" value="FKBP_C"/>
    <property type="match status" value="1"/>
</dbReference>
<accession>A0AAV6G2R8</accession>
<dbReference type="SUPFAM" id="SSF48452">
    <property type="entry name" value="TPR-like"/>
    <property type="match status" value="1"/>
</dbReference>
<dbReference type="Proteomes" id="UP000823561">
    <property type="component" value="Chromosome 18"/>
</dbReference>
<evidence type="ECO:0000256" key="3">
    <source>
        <dbReference type="ARBA" id="ARBA00022803"/>
    </source>
</evidence>
<organism evidence="7 8">
    <name type="scientific">Alosa alosa</name>
    <name type="common">allis shad</name>
    <dbReference type="NCBI Taxonomy" id="278164"/>
    <lineage>
        <taxon>Eukaryota</taxon>
        <taxon>Metazoa</taxon>
        <taxon>Chordata</taxon>
        <taxon>Craniata</taxon>
        <taxon>Vertebrata</taxon>
        <taxon>Euteleostomi</taxon>
        <taxon>Actinopterygii</taxon>
        <taxon>Neopterygii</taxon>
        <taxon>Teleostei</taxon>
        <taxon>Clupei</taxon>
        <taxon>Clupeiformes</taxon>
        <taxon>Clupeoidei</taxon>
        <taxon>Clupeidae</taxon>
        <taxon>Alosa</taxon>
    </lineage>
</organism>
<dbReference type="PANTHER" id="PTHR46674">
    <property type="entry name" value="INACTIVE PEPTIDYL-PROLYL CIS-TRANS ISOMERASE FKBP6"/>
    <property type="match status" value="1"/>
</dbReference>
<evidence type="ECO:0000256" key="5">
    <source>
        <dbReference type="PROSITE-ProRule" id="PRU00339"/>
    </source>
</evidence>
<dbReference type="SMART" id="SM00028">
    <property type="entry name" value="TPR"/>
    <property type="match status" value="3"/>
</dbReference>
<dbReference type="PANTHER" id="PTHR46674:SF1">
    <property type="entry name" value="INACTIVE PEPTIDYL-PROLYL CIS-TRANS ISOMERASE FKBP6"/>
    <property type="match status" value="1"/>
</dbReference>
<comment type="caution">
    <text evidence="7">The sequence shown here is derived from an EMBL/GenBank/DDBJ whole genome shotgun (WGS) entry which is preliminary data.</text>
</comment>
<feature type="domain" description="PPIase FKBP-type" evidence="6">
    <location>
        <begin position="37"/>
        <end position="126"/>
    </location>
</feature>
<dbReference type="SUPFAM" id="SSF54534">
    <property type="entry name" value="FKBP-like"/>
    <property type="match status" value="1"/>
</dbReference>
<comment type="similarity">
    <text evidence="1">Belongs to the FKBP6 family.</text>
</comment>
<dbReference type="GO" id="GO:0005737">
    <property type="term" value="C:cytoplasm"/>
    <property type="evidence" value="ECO:0007669"/>
    <property type="project" value="TreeGrafter"/>
</dbReference>
<dbReference type="EC" id="5.2.1.8" evidence="4"/>
<keyword evidence="4" id="KW-0697">Rotamase</keyword>
<dbReference type="InterPro" id="IPR011990">
    <property type="entry name" value="TPR-like_helical_dom_sf"/>
</dbReference>
<feature type="repeat" description="TPR" evidence="5">
    <location>
        <begin position="237"/>
        <end position="270"/>
    </location>
</feature>
<evidence type="ECO:0000313" key="8">
    <source>
        <dbReference type="Proteomes" id="UP000823561"/>
    </source>
</evidence>
<dbReference type="GO" id="GO:0051879">
    <property type="term" value="F:Hsp90 protein binding"/>
    <property type="evidence" value="ECO:0007669"/>
    <property type="project" value="TreeGrafter"/>
</dbReference>
<dbReference type="InterPro" id="IPR001179">
    <property type="entry name" value="PPIase_FKBP_dom"/>
</dbReference>
<evidence type="ECO:0000259" key="6">
    <source>
        <dbReference type="PROSITE" id="PS50059"/>
    </source>
</evidence>
<name>A0AAV6G2R8_9TELE</name>
<keyword evidence="4" id="KW-0413">Isomerase</keyword>
<dbReference type="AlphaFoldDB" id="A0AAV6G2R8"/>
<dbReference type="InterPro" id="IPR019734">
    <property type="entry name" value="TPR_rpt"/>
</dbReference>
<dbReference type="GO" id="GO:0003755">
    <property type="term" value="F:peptidyl-prolyl cis-trans isomerase activity"/>
    <property type="evidence" value="ECO:0007669"/>
    <property type="project" value="UniProtKB-KW"/>
</dbReference>
<dbReference type="PROSITE" id="PS50005">
    <property type="entry name" value="TPR"/>
    <property type="match status" value="2"/>
</dbReference>
<dbReference type="GO" id="GO:0007283">
    <property type="term" value="P:spermatogenesis"/>
    <property type="evidence" value="ECO:0007669"/>
    <property type="project" value="TreeGrafter"/>
</dbReference>
<sequence>MQRPFERLAAQMQDILGDGGILKRVIQPGEGPLVPRDASVSVNLSGYLEYSDDPFETTNKLKHPRMMKLGRDVTLWGLEVGLLTMKKGELAHFLFKPKYAYGDMGCPPLIPSSATVFYEVHVIDFLDSAKVDEFFALSPEEQNDVPLATVLDVVNTQRFFGNRCFRQSRYEDAKDRYKQGVMLLENREVLREEEKSSVEAALVAVLLNLSLTYFRLERPTTSLKYGQRVLEMDPNNAKALYRCGQAYLELGDHEKAADFLTKAQIKMPFNKDINNLLLKLQESYSECLEKEKEMCSKMFANLKMSSRH</sequence>
<dbReference type="Pfam" id="PF13424">
    <property type="entry name" value="TPR_12"/>
    <property type="match status" value="1"/>
</dbReference>
<comment type="catalytic activity">
    <reaction evidence="4">
        <text>[protein]-peptidylproline (omega=180) = [protein]-peptidylproline (omega=0)</text>
        <dbReference type="Rhea" id="RHEA:16237"/>
        <dbReference type="Rhea" id="RHEA-COMP:10747"/>
        <dbReference type="Rhea" id="RHEA-COMP:10748"/>
        <dbReference type="ChEBI" id="CHEBI:83833"/>
        <dbReference type="ChEBI" id="CHEBI:83834"/>
        <dbReference type="EC" id="5.2.1.8"/>
    </reaction>
</comment>
<dbReference type="Gene3D" id="3.10.50.40">
    <property type="match status" value="1"/>
</dbReference>
<feature type="repeat" description="TPR" evidence="5">
    <location>
        <begin position="203"/>
        <end position="236"/>
    </location>
</feature>
<dbReference type="Gene3D" id="1.25.40.10">
    <property type="entry name" value="Tetratricopeptide repeat domain"/>
    <property type="match status" value="1"/>
</dbReference>
<dbReference type="GO" id="GO:0034587">
    <property type="term" value="P:piRNA processing"/>
    <property type="evidence" value="ECO:0007669"/>
    <property type="project" value="TreeGrafter"/>
</dbReference>
<keyword evidence="8" id="KW-1185">Reference proteome</keyword>
<evidence type="ECO:0000256" key="4">
    <source>
        <dbReference type="PROSITE-ProRule" id="PRU00277"/>
    </source>
</evidence>
<evidence type="ECO:0000313" key="7">
    <source>
        <dbReference type="EMBL" id="KAG5266876.1"/>
    </source>
</evidence>
<dbReference type="InterPro" id="IPR046357">
    <property type="entry name" value="PPIase_dom_sf"/>
</dbReference>
<dbReference type="EMBL" id="JADWDJ010000018">
    <property type="protein sequence ID" value="KAG5266876.1"/>
    <property type="molecule type" value="Genomic_DNA"/>
</dbReference>
<gene>
    <name evidence="7" type="ORF">AALO_G00237250</name>
</gene>
<dbReference type="PROSITE" id="PS50059">
    <property type="entry name" value="FKBP_PPIASE"/>
    <property type="match status" value="1"/>
</dbReference>
<keyword evidence="3 5" id="KW-0802">TPR repeat</keyword>
<protein>
    <recommendedName>
        <fullName evidence="4">peptidylprolyl isomerase</fullName>
        <ecNumber evidence="4">5.2.1.8</ecNumber>
    </recommendedName>
</protein>